<feature type="non-terminal residue" evidence="1">
    <location>
        <position position="57"/>
    </location>
</feature>
<organism evidence="1">
    <name type="scientific">marine metagenome</name>
    <dbReference type="NCBI Taxonomy" id="408172"/>
    <lineage>
        <taxon>unclassified sequences</taxon>
        <taxon>metagenomes</taxon>
        <taxon>ecological metagenomes</taxon>
    </lineage>
</organism>
<dbReference type="AlphaFoldDB" id="A0A382YWQ5"/>
<sequence>MRRPDMSIDNRSALYRLLSWNSPAFPVGSYSYSHGLETAVSAGLVTDAHQLEAWLGH</sequence>
<evidence type="ECO:0000313" key="1">
    <source>
        <dbReference type="EMBL" id="SVD86968.1"/>
    </source>
</evidence>
<dbReference type="InterPro" id="IPR038277">
    <property type="entry name" value="UreF_sf"/>
</dbReference>
<dbReference type="Gene3D" id="1.10.4190.10">
    <property type="entry name" value="Urease accessory protein UreF"/>
    <property type="match status" value="1"/>
</dbReference>
<gene>
    <name evidence="1" type="ORF">METZ01_LOCUS439822</name>
</gene>
<name>A0A382YWQ5_9ZZZZ</name>
<reference evidence="1" key="1">
    <citation type="submission" date="2018-05" db="EMBL/GenBank/DDBJ databases">
        <authorList>
            <person name="Lanie J.A."/>
            <person name="Ng W.-L."/>
            <person name="Kazmierczak K.M."/>
            <person name="Andrzejewski T.M."/>
            <person name="Davidsen T.M."/>
            <person name="Wayne K.J."/>
            <person name="Tettelin H."/>
            <person name="Glass J.I."/>
            <person name="Rusch D."/>
            <person name="Podicherti R."/>
            <person name="Tsui H.-C.T."/>
            <person name="Winkler M.E."/>
        </authorList>
    </citation>
    <scope>NUCLEOTIDE SEQUENCE</scope>
</reference>
<proteinExistence type="predicted"/>
<accession>A0A382YWQ5</accession>
<dbReference type="EMBL" id="UINC01178673">
    <property type="protein sequence ID" value="SVD86968.1"/>
    <property type="molecule type" value="Genomic_DNA"/>
</dbReference>
<evidence type="ECO:0008006" key="2">
    <source>
        <dbReference type="Google" id="ProtNLM"/>
    </source>
</evidence>
<protein>
    <recommendedName>
        <fullName evidence="2">Urease accessory protein UreF</fullName>
    </recommendedName>
</protein>